<gene>
    <name evidence="1" type="ORF">HMPREF0168_1547</name>
</gene>
<organism evidence="1 2">
    <name type="scientific">Bifidobacterium dentium ATCC 27679</name>
    <dbReference type="NCBI Taxonomy" id="871562"/>
    <lineage>
        <taxon>Bacteria</taxon>
        <taxon>Bacillati</taxon>
        <taxon>Actinomycetota</taxon>
        <taxon>Actinomycetes</taxon>
        <taxon>Bifidobacteriales</taxon>
        <taxon>Bifidobacteriaceae</taxon>
        <taxon>Bifidobacterium</taxon>
    </lineage>
</organism>
<reference evidence="1 2" key="1">
    <citation type="submission" date="2010-08" db="EMBL/GenBank/DDBJ databases">
        <authorList>
            <person name="Muzny D."/>
            <person name="Qin X."/>
            <person name="Deng J."/>
            <person name="Jiang H."/>
            <person name="Liu Y."/>
            <person name="Qu J."/>
            <person name="Song X.-Z."/>
            <person name="Zhang L."/>
            <person name="Thornton R."/>
            <person name="Coyle M."/>
            <person name="Francisco L."/>
            <person name="Jackson L."/>
            <person name="Javaid M."/>
            <person name="Korchina V."/>
            <person name="Kovar C."/>
            <person name="Mata R."/>
            <person name="Mathew T."/>
            <person name="Ngo R."/>
            <person name="Nguyen L."/>
            <person name="Nguyen N."/>
            <person name="Okwuonu G."/>
            <person name="Ongeri F."/>
            <person name="Pham C."/>
            <person name="Simmons D."/>
            <person name="Wilczek-Boney K."/>
            <person name="Hale W."/>
            <person name="Jakkamsetti A."/>
            <person name="Pham P."/>
            <person name="Ruth R."/>
            <person name="San Lucas F."/>
            <person name="Warren J."/>
            <person name="Zhang J."/>
            <person name="Zhao Z."/>
            <person name="Zhou C."/>
            <person name="Zhu D."/>
            <person name="Lee S."/>
            <person name="Bess C."/>
            <person name="Blankenburg K."/>
            <person name="Forbes L."/>
            <person name="Fu Q."/>
            <person name="Gubbala S."/>
            <person name="Hirani K."/>
            <person name="Jayaseelan J.C."/>
            <person name="Lara F."/>
            <person name="Munidasa M."/>
            <person name="Palculict T."/>
            <person name="Patil S."/>
            <person name="Pu L.-L."/>
            <person name="Saada N."/>
            <person name="Tang L."/>
            <person name="Weissenberger G."/>
            <person name="Zhu Y."/>
            <person name="Hemphill L."/>
            <person name="Shang Y."/>
            <person name="Youmans B."/>
            <person name="Ayvaz T."/>
            <person name="Ross M."/>
            <person name="Santibanez J."/>
            <person name="Aqrawi P."/>
            <person name="Gross S."/>
            <person name="Joshi V."/>
            <person name="Fowler G."/>
            <person name="Nazareth L."/>
            <person name="Reid J."/>
            <person name="Worley K."/>
            <person name="Petrosino J."/>
            <person name="Highlander S."/>
            <person name="Gibbs R."/>
        </authorList>
    </citation>
    <scope>NUCLEOTIDE SEQUENCE [LARGE SCALE GENOMIC DNA]</scope>
    <source>
        <strain evidence="1 2">ATCC 27679</strain>
    </source>
</reference>
<dbReference type="HOGENOM" id="CLU_3213031_0_0_11"/>
<name>E0Q8T9_9BIFI</name>
<evidence type="ECO:0000313" key="1">
    <source>
        <dbReference type="EMBL" id="EFM41231.1"/>
    </source>
</evidence>
<accession>E0Q8T9</accession>
<sequence length="44" mass="4818">MPSEVSPSFIFMESAVPEYETARLPRRYAGQESGLATMPRIGGT</sequence>
<evidence type="ECO:0000313" key="2">
    <source>
        <dbReference type="Proteomes" id="UP000003323"/>
    </source>
</evidence>
<dbReference type="AlphaFoldDB" id="E0Q8T9"/>
<dbReference type="EMBL" id="AEEQ01000010">
    <property type="protein sequence ID" value="EFM41231.1"/>
    <property type="molecule type" value="Genomic_DNA"/>
</dbReference>
<protein>
    <submittedName>
        <fullName evidence="1">Uncharacterized protein</fullName>
    </submittedName>
</protein>
<proteinExistence type="predicted"/>
<dbReference type="Proteomes" id="UP000003323">
    <property type="component" value="Unassembled WGS sequence"/>
</dbReference>
<comment type="caution">
    <text evidence="1">The sequence shown here is derived from an EMBL/GenBank/DDBJ whole genome shotgun (WGS) entry which is preliminary data.</text>
</comment>